<evidence type="ECO:0000313" key="3">
    <source>
        <dbReference type="Proteomes" id="UP000662973"/>
    </source>
</evidence>
<keyword evidence="1" id="KW-0472">Membrane</keyword>
<accession>A0A897NC54</accession>
<dbReference type="InterPro" id="IPR055707">
    <property type="entry name" value="DUF7283"/>
</dbReference>
<name>A0A897NC54_9EURY</name>
<protein>
    <submittedName>
        <fullName evidence="2">Putative pilin/flagellin</fullName>
    </submittedName>
</protein>
<keyword evidence="2" id="KW-0969">Cilium</keyword>
<dbReference type="KEGG" id="hds:HSR122_0579"/>
<evidence type="ECO:0000313" key="2">
    <source>
        <dbReference type="EMBL" id="QSG07986.1"/>
    </source>
</evidence>
<keyword evidence="2" id="KW-0966">Cell projection</keyword>
<dbReference type="Pfam" id="PF23954">
    <property type="entry name" value="DUF7283"/>
    <property type="match status" value="1"/>
</dbReference>
<dbReference type="AlphaFoldDB" id="A0A897NC54"/>
<dbReference type="RefSeq" id="WP_229111158.1">
    <property type="nucleotide sequence ID" value="NZ_CP064788.1"/>
</dbReference>
<dbReference type="EMBL" id="CP064788">
    <property type="protein sequence ID" value="QSG07986.1"/>
    <property type="molecule type" value="Genomic_DNA"/>
</dbReference>
<organism evidence="2 3">
    <name type="scientific">Halapricum desulfuricans</name>
    <dbReference type="NCBI Taxonomy" id="2841257"/>
    <lineage>
        <taxon>Archaea</taxon>
        <taxon>Methanobacteriati</taxon>
        <taxon>Methanobacteriota</taxon>
        <taxon>Stenosarchaea group</taxon>
        <taxon>Halobacteria</taxon>
        <taxon>Halobacteriales</taxon>
        <taxon>Haloarculaceae</taxon>
        <taxon>Halapricum</taxon>
    </lineage>
</organism>
<dbReference type="Proteomes" id="UP000662973">
    <property type="component" value="Chromosome"/>
</dbReference>
<gene>
    <name evidence="2" type="ORF">HSR122_0579</name>
</gene>
<sequence>MDLEAPADAWYVWVGVAMVSVAAMGIALGLPSGPPPDAHAAANAVDRVAGSAHEATGTYEHDARSYWVDRERIAMRNEHGVTKATLAYGSVVPVQEDTKLAAVLHGKPITSAYTSPLKPAQEQLHEDIEEAIAAVDSADPEWRSADGTLRVRSIEYWWGGERRVVLVTM</sequence>
<keyword evidence="3" id="KW-1185">Reference proteome</keyword>
<feature type="transmembrane region" description="Helical" evidence="1">
    <location>
        <begin position="12"/>
        <end position="30"/>
    </location>
</feature>
<dbReference type="GeneID" id="68851243"/>
<reference evidence="2 3" key="1">
    <citation type="submission" date="2020-11" db="EMBL/GenBank/DDBJ databases">
        <title>Carbohydrate-dependent, anaerobic sulfur respiration: A novel catabolism in halophilic archaea.</title>
        <authorList>
            <person name="Sorokin D.Y."/>
            <person name="Messina E."/>
            <person name="Smedile F."/>
            <person name="La Cono V."/>
            <person name="Hallsworth J.E."/>
            <person name="Yakimov M.M."/>
        </authorList>
    </citation>
    <scope>NUCLEOTIDE SEQUENCE [LARGE SCALE GENOMIC DNA]</scope>
    <source>
        <strain evidence="2 3">HSR12-2</strain>
    </source>
</reference>
<keyword evidence="1" id="KW-0812">Transmembrane</keyword>
<keyword evidence="2" id="KW-0282">Flagellum</keyword>
<evidence type="ECO:0000256" key="1">
    <source>
        <dbReference type="SAM" id="Phobius"/>
    </source>
</evidence>
<proteinExistence type="predicted"/>
<keyword evidence="1" id="KW-1133">Transmembrane helix</keyword>